<organism evidence="2 3">
    <name type="scientific">Rhizophagus clarus</name>
    <dbReference type="NCBI Taxonomy" id="94130"/>
    <lineage>
        <taxon>Eukaryota</taxon>
        <taxon>Fungi</taxon>
        <taxon>Fungi incertae sedis</taxon>
        <taxon>Mucoromycota</taxon>
        <taxon>Glomeromycotina</taxon>
        <taxon>Glomeromycetes</taxon>
        <taxon>Glomerales</taxon>
        <taxon>Glomeraceae</taxon>
        <taxon>Rhizophagus</taxon>
    </lineage>
</organism>
<dbReference type="EMBL" id="BLAL01000215">
    <property type="protein sequence ID" value="GES92363.1"/>
    <property type="molecule type" value="Genomic_DNA"/>
</dbReference>
<protein>
    <submittedName>
        <fullName evidence="2">Uncharacterized protein</fullName>
    </submittedName>
</protein>
<accession>A0A8H3LPC5</accession>
<evidence type="ECO:0000256" key="1">
    <source>
        <dbReference type="SAM" id="Coils"/>
    </source>
</evidence>
<name>A0A8H3LPC5_9GLOM</name>
<dbReference type="OrthoDB" id="443402at2759"/>
<sequence length="521" mass="61339">MLSKSLPSTLGMITPPIPIGFSSNSVIGKGTEVFDVVVENLLENEYLAAEDFLKAFQKPSYKEITDKIIQLEKLENEMREHVETPRIKLELINQEEEDRKRLENEIAYLEKNLRGLNQEHGEIVKELKEEIRMLEEMVGVDNDIINLFEESDRELQKTTKLKESETNTFNRRLESKIDDKERLIELTARVTAELTGTILDSVDACALFYKEKMLSWLESDLENAGNNLRNKFNCLKQLLEPNRETKTGQRWQVLFNSFDNFERNLESLLKQEEIQLEELEKQEDELLKRRSQLIQEVEILQEQINHLRKERERLLGPIPSVNLNELAEKLKLLEKELAEKTEESRSIEEKLRKNEKELKEVTDKKKILFDKRLKIQEMQEKEKEEISRQILNDNYKKGRQLQKEKIGLKKELLKTFRGNEEHFQQKLGELTAQVEELSYQNLLYSELYSLEKSLNSAKAKVGKRNLYGLLNVYKSDNDETAKIELSKELSDEELEALLDEDKKRRRIEEILKELKKIGSQR</sequence>
<reference evidence="2" key="1">
    <citation type="submission" date="2019-10" db="EMBL/GenBank/DDBJ databases">
        <title>Conservation and host-specific expression of non-tandemly repeated heterogenous ribosome RNA gene in arbuscular mycorrhizal fungi.</title>
        <authorList>
            <person name="Maeda T."/>
            <person name="Kobayashi Y."/>
            <person name="Nakagawa T."/>
            <person name="Ezawa T."/>
            <person name="Yamaguchi K."/>
            <person name="Bino T."/>
            <person name="Nishimoto Y."/>
            <person name="Shigenobu S."/>
            <person name="Kawaguchi M."/>
        </authorList>
    </citation>
    <scope>NUCLEOTIDE SEQUENCE</scope>
    <source>
        <strain evidence="2">HR1</strain>
    </source>
</reference>
<evidence type="ECO:0000313" key="3">
    <source>
        <dbReference type="Proteomes" id="UP000615446"/>
    </source>
</evidence>
<gene>
    <name evidence="2" type="ORF">RCL2_001914500</name>
</gene>
<dbReference type="AlphaFoldDB" id="A0A8H3LPC5"/>
<proteinExistence type="predicted"/>
<comment type="caution">
    <text evidence="2">The sequence shown here is derived from an EMBL/GenBank/DDBJ whole genome shotgun (WGS) entry which is preliminary data.</text>
</comment>
<feature type="coiled-coil region" evidence="1">
    <location>
        <begin position="258"/>
        <end position="371"/>
    </location>
</feature>
<keyword evidence="1" id="KW-0175">Coiled coil</keyword>
<evidence type="ECO:0000313" key="2">
    <source>
        <dbReference type="EMBL" id="GES92363.1"/>
    </source>
</evidence>
<feature type="coiled-coil region" evidence="1">
    <location>
        <begin position="64"/>
        <end position="137"/>
    </location>
</feature>
<dbReference type="Proteomes" id="UP000615446">
    <property type="component" value="Unassembled WGS sequence"/>
</dbReference>